<evidence type="ECO:0000256" key="1">
    <source>
        <dbReference type="SAM" id="MobiDB-lite"/>
    </source>
</evidence>
<keyword evidence="3" id="KW-1185">Reference proteome</keyword>
<dbReference type="AlphaFoldDB" id="A0A445JRG2"/>
<reference evidence="2 3" key="1">
    <citation type="submission" date="2018-09" db="EMBL/GenBank/DDBJ databases">
        <title>A high-quality reference genome of wild soybean provides a powerful tool to mine soybean genomes.</title>
        <authorList>
            <person name="Xie M."/>
            <person name="Chung C.Y.L."/>
            <person name="Li M.-W."/>
            <person name="Wong F.-L."/>
            <person name="Chan T.-F."/>
            <person name="Lam H.-M."/>
        </authorList>
    </citation>
    <scope>NUCLEOTIDE SEQUENCE [LARGE SCALE GENOMIC DNA]</scope>
    <source>
        <strain evidence="3">cv. W05</strain>
        <tissue evidence="2">Hypocotyl of etiolated seedlings</tissue>
    </source>
</reference>
<evidence type="ECO:0000313" key="3">
    <source>
        <dbReference type="Proteomes" id="UP000289340"/>
    </source>
</evidence>
<name>A0A445JRG2_GLYSO</name>
<feature type="region of interest" description="Disordered" evidence="1">
    <location>
        <begin position="49"/>
        <end position="72"/>
    </location>
</feature>
<protein>
    <submittedName>
        <fullName evidence="2">Uncharacterized protein</fullName>
    </submittedName>
</protein>
<comment type="caution">
    <text evidence="2">The sequence shown here is derived from an EMBL/GenBank/DDBJ whole genome shotgun (WGS) entry which is preliminary data.</text>
</comment>
<evidence type="ECO:0000313" key="2">
    <source>
        <dbReference type="EMBL" id="RZC01048.1"/>
    </source>
</evidence>
<dbReference type="EMBL" id="QZWG01000007">
    <property type="protein sequence ID" value="RZC01048.1"/>
    <property type="molecule type" value="Genomic_DNA"/>
</dbReference>
<proteinExistence type="predicted"/>
<organism evidence="2 3">
    <name type="scientific">Glycine soja</name>
    <name type="common">Wild soybean</name>
    <dbReference type="NCBI Taxonomy" id="3848"/>
    <lineage>
        <taxon>Eukaryota</taxon>
        <taxon>Viridiplantae</taxon>
        <taxon>Streptophyta</taxon>
        <taxon>Embryophyta</taxon>
        <taxon>Tracheophyta</taxon>
        <taxon>Spermatophyta</taxon>
        <taxon>Magnoliopsida</taxon>
        <taxon>eudicotyledons</taxon>
        <taxon>Gunneridae</taxon>
        <taxon>Pentapetalae</taxon>
        <taxon>rosids</taxon>
        <taxon>fabids</taxon>
        <taxon>Fabales</taxon>
        <taxon>Fabaceae</taxon>
        <taxon>Papilionoideae</taxon>
        <taxon>50 kb inversion clade</taxon>
        <taxon>NPAAA clade</taxon>
        <taxon>indigoferoid/millettioid clade</taxon>
        <taxon>Phaseoleae</taxon>
        <taxon>Glycine</taxon>
        <taxon>Glycine subgen. Soja</taxon>
    </lineage>
</organism>
<sequence>MEKENQLVDGKLAGLWRFRSGQSGCKPNWSSAESPVFQHDSELSRDETAVATSGPVNEHWVKGSAAAREAQA</sequence>
<dbReference type="Proteomes" id="UP000289340">
    <property type="component" value="Chromosome 7"/>
</dbReference>
<accession>A0A445JRG2</accession>
<gene>
    <name evidence="2" type="ORF">D0Y65_016699</name>
</gene>